<dbReference type="EMBL" id="AOGE01000011">
    <property type="protein sequence ID" value="ELT50280.1"/>
    <property type="molecule type" value="Genomic_DNA"/>
</dbReference>
<sequence>MAQDKTSNYQFALPNPVGIQIAEMQKVADSIIAIDAKLKASETALSTHRHSFAELTGMPTTLAGYGITDAMTADEIAEAIREAISGLLGGATPEALDTLTEIANALGNNPDFAATVSAALGLRVRVDAPTAFSAAQKVQGRANIDALGIVDKGKANGVASLDGTGKVPSAQLPAMDYLPIGGGTVAGNLIIAHPSDAANLYLRATETNRHIFFQDRAGANQGLLLQVAASNNMVWRAYALGNPSSYKDITLRASDGALILNHYATDANEATSKTYVDKRSDGARDAAIAAAANGRAYPRKVGGGNLNFNWSGQPGQPTWVWGGTGADGDAGNMFVWNPANFNVNAVGGWNIQAILNQIESRAAAFADDRANRKARKCAGWDQWNFTSHDQRAQNGTGENIYYTARITGTYANTVQLQVSPNNVDFWTVGTTTAAGNSTNLEYTSGCLPPGWWMRLIRGSGDYNANVILIW</sequence>
<evidence type="ECO:0008006" key="3">
    <source>
        <dbReference type="Google" id="ProtNLM"/>
    </source>
</evidence>
<accession>M5JR30</accession>
<dbReference type="AlphaFoldDB" id="M5JR30"/>
<dbReference type="PATRIC" id="fig|1234597.4.peg.1045"/>
<dbReference type="OrthoDB" id="8256444at2"/>
<proteinExistence type="predicted"/>
<comment type="caution">
    <text evidence="1">The sequence shown here is derived from an EMBL/GenBank/DDBJ whole genome shotgun (WGS) entry which is preliminary data.</text>
</comment>
<name>M5JR30_9HYPH</name>
<dbReference type="Proteomes" id="UP000011971">
    <property type="component" value="Unassembled WGS sequence"/>
</dbReference>
<protein>
    <recommendedName>
        <fullName evidence="3">Tail fiber protein</fullName>
    </recommendedName>
</protein>
<reference evidence="1 2" key="1">
    <citation type="journal article" date="2013" name="Gut Pathog.">
        <title>Draft genome of Ochrobactrum intermedium strain M86 isolated from non-ulcer dyspeptic individual from India.</title>
        <authorList>
            <person name="Kulkarni G."/>
            <person name="Dhotre D."/>
            <person name="Dharne M."/>
            <person name="Shetty S."/>
            <person name="Chowdhury S."/>
            <person name="Misra V."/>
            <person name="Misra S."/>
            <person name="Patole M."/>
            <person name="Shouche Y."/>
        </authorList>
    </citation>
    <scope>NUCLEOTIDE SEQUENCE [LARGE SCALE GENOMIC DNA]</scope>
    <source>
        <strain evidence="1 2">M86</strain>
    </source>
</reference>
<evidence type="ECO:0000313" key="1">
    <source>
        <dbReference type="EMBL" id="ELT50280.1"/>
    </source>
</evidence>
<gene>
    <name evidence="1" type="ORF">D584_05028</name>
</gene>
<dbReference type="RefSeq" id="WP_006470872.1">
    <property type="nucleotide sequence ID" value="NZ_AOGE01000011.1"/>
</dbReference>
<organism evidence="1 2">
    <name type="scientific">Brucella intermedia M86</name>
    <dbReference type="NCBI Taxonomy" id="1234597"/>
    <lineage>
        <taxon>Bacteria</taxon>
        <taxon>Pseudomonadati</taxon>
        <taxon>Pseudomonadota</taxon>
        <taxon>Alphaproteobacteria</taxon>
        <taxon>Hyphomicrobiales</taxon>
        <taxon>Brucellaceae</taxon>
        <taxon>Brucella/Ochrobactrum group</taxon>
        <taxon>Brucella</taxon>
    </lineage>
</organism>
<evidence type="ECO:0000313" key="2">
    <source>
        <dbReference type="Proteomes" id="UP000011971"/>
    </source>
</evidence>